<feature type="transmembrane region" description="Helical" evidence="1">
    <location>
        <begin position="253"/>
        <end position="277"/>
    </location>
</feature>
<comment type="caution">
    <text evidence="3">The sequence shown here is derived from an EMBL/GenBank/DDBJ whole genome shotgun (WGS) entry which is preliminary data.</text>
</comment>
<name>A0ABQ8EDE6_BRANA</name>
<keyword evidence="1" id="KW-0472">Membrane</keyword>
<dbReference type="EMBL" id="JAGKQM010003008">
    <property type="protein sequence ID" value="KAH0840814.1"/>
    <property type="molecule type" value="Genomic_DNA"/>
</dbReference>
<accession>A0ABQ8EDE6</accession>
<sequence>MESTVEEPRVSAAIPKREREKVFSRGSLPQSSLTLAPPSDLDSAPVLGGSGLRPALTLAPTPEAPLLFFLLVFLLLLRCSRLPYRLACFSVFEAFLEAPSLERSSVSGSWIYGAMGSGGTVGGVGVLGFWRRSLKPLLEFGCAWRREPGLCSDLISGFLDLRLRFDYPFLGVLVKVSSVCLRQWGIGAPSSSVASLTEGGGVQRRGVGVGRLWSLQDVAATSLLFGLFSSRLVVQNRSLKLCRPVSLVFARVLFGSIAPLSPVAICDIVSLPVLGFLRRRLAMMLKAPCGLRAVQVLVQRSTCSRLLAYRSWFGGHRVSKPLAGRGAFEDCIEGLRAIFNDVTEIPGIRGNEVNLTFPWSTSKGRTALDS</sequence>
<keyword evidence="4" id="KW-1185">Reference proteome</keyword>
<protein>
    <recommendedName>
        <fullName evidence="5">Transmembrane protein</fullName>
    </recommendedName>
</protein>
<evidence type="ECO:0000313" key="3">
    <source>
        <dbReference type="EMBL" id="KAH0939691.1"/>
    </source>
</evidence>
<evidence type="ECO:0000313" key="4">
    <source>
        <dbReference type="Proteomes" id="UP000824890"/>
    </source>
</evidence>
<keyword evidence="1" id="KW-0812">Transmembrane</keyword>
<feature type="transmembrane region" description="Helical" evidence="1">
    <location>
        <begin position="55"/>
        <end position="77"/>
    </location>
</feature>
<evidence type="ECO:0000313" key="2">
    <source>
        <dbReference type="EMBL" id="KAH0840814.1"/>
    </source>
</evidence>
<organism evidence="3 4">
    <name type="scientific">Brassica napus</name>
    <name type="common">Rape</name>
    <dbReference type="NCBI Taxonomy" id="3708"/>
    <lineage>
        <taxon>Eukaryota</taxon>
        <taxon>Viridiplantae</taxon>
        <taxon>Streptophyta</taxon>
        <taxon>Embryophyta</taxon>
        <taxon>Tracheophyta</taxon>
        <taxon>Spermatophyta</taxon>
        <taxon>Magnoliopsida</taxon>
        <taxon>eudicotyledons</taxon>
        <taxon>Gunneridae</taxon>
        <taxon>Pentapetalae</taxon>
        <taxon>rosids</taxon>
        <taxon>malvids</taxon>
        <taxon>Brassicales</taxon>
        <taxon>Brassicaceae</taxon>
        <taxon>Brassiceae</taxon>
        <taxon>Brassica</taxon>
    </lineage>
</organism>
<dbReference type="EMBL" id="JAGKQM010000002">
    <property type="protein sequence ID" value="KAH0939691.1"/>
    <property type="molecule type" value="Genomic_DNA"/>
</dbReference>
<keyword evidence="1" id="KW-1133">Transmembrane helix</keyword>
<evidence type="ECO:0000256" key="1">
    <source>
        <dbReference type="SAM" id="Phobius"/>
    </source>
</evidence>
<feature type="transmembrane region" description="Helical" evidence="1">
    <location>
        <begin position="110"/>
        <end position="130"/>
    </location>
</feature>
<reference evidence="3 4" key="1">
    <citation type="submission" date="2021-05" db="EMBL/GenBank/DDBJ databases">
        <title>Genome Assembly of Synthetic Allotetraploid Brassica napus Reveals Homoeologous Exchanges between Subgenomes.</title>
        <authorList>
            <person name="Davis J.T."/>
        </authorList>
    </citation>
    <scope>NUCLEOTIDE SEQUENCE [LARGE SCALE GENOMIC DNA]</scope>
    <source>
        <strain evidence="4">cv. Da-Ae</strain>
        <tissue evidence="3">Seedling</tissue>
    </source>
</reference>
<gene>
    <name evidence="3" type="ORF">HID58_007152</name>
    <name evidence="2" type="ORF">HID58_092313</name>
</gene>
<dbReference type="Proteomes" id="UP000824890">
    <property type="component" value="Unassembled WGS sequence"/>
</dbReference>
<proteinExistence type="predicted"/>
<evidence type="ECO:0008006" key="5">
    <source>
        <dbReference type="Google" id="ProtNLM"/>
    </source>
</evidence>